<dbReference type="AlphaFoldDB" id="A0A412TWZ3"/>
<dbReference type="InterPro" id="IPR055087">
    <property type="entry name" value="GldL-like_N"/>
</dbReference>
<keyword evidence="1" id="KW-1133">Transmembrane helix</keyword>
<organism evidence="3 4">
    <name type="scientific">Odoribacter splanchnicus</name>
    <dbReference type="NCBI Taxonomy" id="28118"/>
    <lineage>
        <taxon>Bacteria</taxon>
        <taxon>Pseudomonadati</taxon>
        <taxon>Bacteroidota</taxon>
        <taxon>Bacteroidia</taxon>
        <taxon>Bacteroidales</taxon>
        <taxon>Odoribacteraceae</taxon>
        <taxon>Odoribacter</taxon>
    </lineage>
</organism>
<feature type="domain" description="Gliding motility protein GldL-like N-terminal" evidence="2">
    <location>
        <begin position="16"/>
        <end position="76"/>
    </location>
</feature>
<dbReference type="Pfam" id="PF22827">
    <property type="entry name" value="GldL_N"/>
    <property type="match status" value="1"/>
</dbReference>
<dbReference type="InterPro" id="IPR019852">
    <property type="entry name" value="Motility-assoc_prot_GldL"/>
</dbReference>
<keyword evidence="1" id="KW-0472">Membrane</keyword>
<dbReference type="SUPFAM" id="SSF58104">
    <property type="entry name" value="Methyl-accepting chemotaxis protein (MCP) signaling domain"/>
    <property type="match status" value="1"/>
</dbReference>
<feature type="transmembrane region" description="Helical" evidence="1">
    <location>
        <begin position="12"/>
        <end position="32"/>
    </location>
</feature>
<evidence type="ECO:0000256" key="1">
    <source>
        <dbReference type="SAM" id="Phobius"/>
    </source>
</evidence>
<name>A0A412TWZ3_9BACT</name>
<evidence type="ECO:0000259" key="2">
    <source>
        <dbReference type="Pfam" id="PF22827"/>
    </source>
</evidence>
<gene>
    <name evidence="3" type="primary">gldL</name>
    <name evidence="3" type="ORF">DWW57_03645</name>
</gene>
<dbReference type="RefSeq" id="WP_022160634.1">
    <property type="nucleotide sequence ID" value="NZ_CABJFF010000003.1"/>
</dbReference>
<dbReference type="NCBIfam" id="TIGR03513">
    <property type="entry name" value="GldL_gliding"/>
    <property type="match status" value="1"/>
</dbReference>
<proteinExistence type="predicted"/>
<keyword evidence="1" id="KW-0812">Transmembrane</keyword>
<sequence>MKLFQTKAYKVLMNYVYGWGASAVIIGALFKIMHFPGAGIILTIGMLVEAFIFFLSAFEPALEHYDWSRVFPALSSKEIEQGDNVPVQMPVGMTGNPVQTVRSTVSGKIDLGLEAEDLDKLKTGIHKIAETADNFAGIVGNAPEVAQKIAKASASFEELGERTSQVSKALEESVRGISSSCEEINSMLLDSAQSLTRQMKENCEKLSMGMGSSAEHFSSLGKLMEEQLQHVKSQTSNYAQQLAGISKNISALNALYELQIQETKDCLDTFRGMQGDMGEMLEHVSLSLDSAKLFKQESQQLANNVASLNSVYGNMLSVVNNN</sequence>
<protein>
    <submittedName>
        <fullName evidence="3">Gliding motility protein GldL</fullName>
    </submittedName>
</protein>
<reference evidence="3 4" key="1">
    <citation type="submission" date="2018-08" db="EMBL/GenBank/DDBJ databases">
        <title>A genome reference for cultivated species of the human gut microbiota.</title>
        <authorList>
            <person name="Zou Y."/>
            <person name="Xue W."/>
            <person name="Luo G."/>
        </authorList>
    </citation>
    <scope>NUCLEOTIDE SEQUENCE [LARGE SCALE GENOMIC DNA]</scope>
    <source>
        <strain evidence="3 4">AF16-14</strain>
    </source>
</reference>
<accession>A0A412TWZ3</accession>
<dbReference type="Proteomes" id="UP000284243">
    <property type="component" value="Unassembled WGS sequence"/>
</dbReference>
<dbReference type="EMBL" id="QRYC01000003">
    <property type="protein sequence ID" value="RGU58160.1"/>
    <property type="molecule type" value="Genomic_DNA"/>
</dbReference>
<comment type="caution">
    <text evidence="3">The sequence shown here is derived from an EMBL/GenBank/DDBJ whole genome shotgun (WGS) entry which is preliminary data.</text>
</comment>
<evidence type="ECO:0000313" key="3">
    <source>
        <dbReference type="EMBL" id="RGU58160.1"/>
    </source>
</evidence>
<evidence type="ECO:0000313" key="4">
    <source>
        <dbReference type="Proteomes" id="UP000284243"/>
    </source>
</evidence>
<feature type="transmembrane region" description="Helical" evidence="1">
    <location>
        <begin position="38"/>
        <end position="58"/>
    </location>
</feature>